<evidence type="ECO:0000259" key="11">
    <source>
        <dbReference type="PROSITE" id="PS50885"/>
    </source>
</evidence>
<comment type="catalytic activity">
    <reaction evidence="1">
        <text>ATP + protein L-histidine = ADP + protein N-phospho-L-histidine.</text>
        <dbReference type="EC" id="2.7.13.3"/>
    </reaction>
</comment>
<dbReference type="InterPro" id="IPR003660">
    <property type="entry name" value="HAMP_dom"/>
</dbReference>
<dbReference type="InterPro" id="IPR004358">
    <property type="entry name" value="Sig_transdc_His_kin-like_C"/>
</dbReference>
<evidence type="ECO:0000259" key="8">
    <source>
        <dbReference type="PROSITE" id="PS50109"/>
    </source>
</evidence>
<dbReference type="CDD" id="cd00082">
    <property type="entry name" value="HisKA"/>
    <property type="match status" value="1"/>
</dbReference>
<dbReference type="PANTHER" id="PTHR43304">
    <property type="entry name" value="PHYTOCHROME-LIKE PROTEIN CPH1"/>
    <property type="match status" value="1"/>
</dbReference>
<comment type="subcellular location">
    <subcellularLocation>
        <location evidence="2">Cell inner membrane</location>
        <topology evidence="2">Multi-pass membrane protein</topology>
    </subcellularLocation>
</comment>
<dbReference type="CDD" id="cd16921">
    <property type="entry name" value="HATPase_FilI-like"/>
    <property type="match status" value="1"/>
</dbReference>
<keyword evidence="6" id="KW-0418">Kinase</keyword>
<feature type="domain" description="PAS" evidence="9">
    <location>
        <begin position="269"/>
        <end position="322"/>
    </location>
</feature>
<accession>A0A2T3XVP2</accession>
<dbReference type="CDD" id="cd06225">
    <property type="entry name" value="HAMP"/>
    <property type="match status" value="1"/>
</dbReference>
<evidence type="ECO:0000256" key="7">
    <source>
        <dbReference type="SAM" id="Phobius"/>
    </source>
</evidence>
<proteinExistence type="predicted"/>
<feature type="transmembrane region" description="Helical" evidence="7">
    <location>
        <begin position="7"/>
        <end position="29"/>
    </location>
</feature>
<dbReference type="Gene3D" id="6.10.340.10">
    <property type="match status" value="1"/>
</dbReference>
<dbReference type="SUPFAM" id="SSF55874">
    <property type="entry name" value="ATPase domain of HSP90 chaperone/DNA topoisomerase II/histidine kinase"/>
    <property type="match status" value="1"/>
</dbReference>
<feature type="domain" description="Histidine kinase" evidence="8">
    <location>
        <begin position="535"/>
        <end position="749"/>
    </location>
</feature>
<dbReference type="EC" id="2.7.13.3" evidence="3"/>
<dbReference type="InterPro" id="IPR003661">
    <property type="entry name" value="HisK_dim/P_dom"/>
</dbReference>
<evidence type="ECO:0000313" key="13">
    <source>
        <dbReference type="Proteomes" id="UP000240638"/>
    </source>
</evidence>
<dbReference type="InterPro" id="IPR052162">
    <property type="entry name" value="Sensor_kinase/Photoreceptor"/>
</dbReference>
<dbReference type="InterPro" id="IPR036890">
    <property type="entry name" value="HATPase_C_sf"/>
</dbReference>
<dbReference type="FunFam" id="3.30.565.10:FF:000006">
    <property type="entry name" value="Sensor histidine kinase WalK"/>
    <property type="match status" value="1"/>
</dbReference>
<dbReference type="SMART" id="SM00388">
    <property type="entry name" value="HisKA"/>
    <property type="match status" value="1"/>
</dbReference>
<dbReference type="GO" id="GO:0005886">
    <property type="term" value="C:plasma membrane"/>
    <property type="evidence" value="ECO:0007669"/>
    <property type="project" value="UniProtKB-SubCell"/>
</dbReference>
<dbReference type="SUPFAM" id="SSF47384">
    <property type="entry name" value="Homodimeric domain of signal transducing histidine kinase"/>
    <property type="match status" value="1"/>
</dbReference>
<dbReference type="EMBL" id="PYUC01000005">
    <property type="protein sequence ID" value="PTB20593.1"/>
    <property type="molecule type" value="Genomic_DNA"/>
</dbReference>
<sequence>MKISTRLALTGLFAALAMAIIGTMLFIAGQQVKSDLANNETASSILNAVSSLRYLTLEYVRGHEARPRNQWQLRNASLAKLLSDATGFAGGQEMATIDDLRHRQGNIEALFAELLQDRSGVQTVGTNDAVMQELEIRLTGQILNRTQDMISDALSLSDSTRRSVRNAQRRMNIAAALFAAVAVVTLLATLNLMLRSVIRPLALMREGTVIVGAGDLEHRLAVTSRDEIGELSRAFNEMVEALRKTTVSRDQLEHANELLLKEVSERKQAEERFRRVVEAAPNAMIIINRDGRIALVNSQTEKVFGYARDELVGQGIELLVPERFRRDHPGYRSAFFENPGNRPMGAGRHLYGLRQDGTEVPLEIGLNPLETSEGMHVLAAIVDITERKRQEELLRATVESAPTAIVMVDHTGRITLVNALTESIFGYERDELIGQPVEKLLPQRYRATHPKLRGSFFLAPSARRMGEGRDLNGQRKDGSEFPVEIGLNPVETSTGSFVLAAIADITERKRAEEELRRRTEELARSNRDLEQFAYVASHDLQEPLRAIAGPLQLLQRRYLGQLDARADEYIGHAVDGASRMQTLIDDLLAFSRMGRSAEPWEPTESAQALEYALGNLSAAIEASGAQIVHEDLPVVHAISTQISLLFQNLVGNAIKFRSKDRPLRIHVGADARSDAWVFHVRDNGIGIDPQYFERIFLIFQRLHTRRDYPGTGIGLALCKRIVEHHGGRIWVESDPGNGTTFLFTLPRDPGSPSK</sequence>
<feature type="domain" description="HAMP" evidence="11">
    <location>
        <begin position="195"/>
        <end position="247"/>
    </location>
</feature>
<dbReference type="PANTHER" id="PTHR43304:SF1">
    <property type="entry name" value="PAC DOMAIN-CONTAINING PROTEIN"/>
    <property type="match status" value="1"/>
</dbReference>
<dbReference type="InterPro" id="IPR000700">
    <property type="entry name" value="PAS-assoc_C"/>
</dbReference>
<dbReference type="SUPFAM" id="SSF55785">
    <property type="entry name" value="PYP-like sensor domain (PAS domain)"/>
    <property type="match status" value="2"/>
</dbReference>
<dbReference type="Pfam" id="PF00672">
    <property type="entry name" value="HAMP"/>
    <property type="match status" value="1"/>
</dbReference>
<dbReference type="InterPro" id="IPR013767">
    <property type="entry name" value="PAS_fold"/>
</dbReference>
<dbReference type="InterPro" id="IPR036097">
    <property type="entry name" value="HisK_dim/P_sf"/>
</dbReference>
<feature type="transmembrane region" description="Helical" evidence="7">
    <location>
        <begin position="171"/>
        <end position="194"/>
    </location>
</feature>
<dbReference type="SUPFAM" id="SSF158472">
    <property type="entry name" value="HAMP domain-like"/>
    <property type="match status" value="1"/>
</dbReference>
<name>A0A2T3XVP2_9BURK</name>
<dbReference type="PROSITE" id="PS50112">
    <property type="entry name" value="PAS"/>
    <property type="match status" value="2"/>
</dbReference>
<dbReference type="PRINTS" id="PR00344">
    <property type="entry name" value="BCTRLSENSOR"/>
</dbReference>
<dbReference type="InterPro" id="IPR003594">
    <property type="entry name" value="HATPase_dom"/>
</dbReference>
<dbReference type="SMART" id="SM00091">
    <property type="entry name" value="PAS"/>
    <property type="match status" value="2"/>
</dbReference>
<keyword evidence="7" id="KW-1133">Transmembrane helix</keyword>
<dbReference type="Proteomes" id="UP000240638">
    <property type="component" value="Unassembled WGS sequence"/>
</dbReference>
<gene>
    <name evidence="12" type="ORF">C9I57_12225</name>
</gene>
<organism evidence="12 13">
    <name type="scientific">Trinickia symbiotica</name>
    <dbReference type="NCBI Taxonomy" id="863227"/>
    <lineage>
        <taxon>Bacteria</taxon>
        <taxon>Pseudomonadati</taxon>
        <taxon>Pseudomonadota</taxon>
        <taxon>Betaproteobacteria</taxon>
        <taxon>Burkholderiales</taxon>
        <taxon>Burkholderiaceae</taxon>
        <taxon>Trinickia</taxon>
    </lineage>
</organism>
<keyword evidence="7" id="KW-0812">Transmembrane</keyword>
<dbReference type="GO" id="GO:0000155">
    <property type="term" value="F:phosphorelay sensor kinase activity"/>
    <property type="evidence" value="ECO:0007669"/>
    <property type="project" value="InterPro"/>
</dbReference>
<feature type="domain" description="PAC" evidence="10">
    <location>
        <begin position="346"/>
        <end position="396"/>
    </location>
</feature>
<evidence type="ECO:0000313" key="12">
    <source>
        <dbReference type="EMBL" id="PTB20593.1"/>
    </source>
</evidence>
<dbReference type="RefSeq" id="WP_107150913.1">
    <property type="nucleotide sequence ID" value="NZ_PYUC01000005.1"/>
</dbReference>
<dbReference type="Pfam" id="PF00512">
    <property type="entry name" value="HisKA"/>
    <property type="match status" value="1"/>
</dbReference>
<dbReference type="NCBIfam" id="TIGR00229">
    <property type="entry name" value="sensory_box"/>
    <property type="match status" value="2"/>
</dbReference>
<dbReference type="PROSITE" id="PS50113">
    <property type="entry name" value="PAC"/>
    <property type="match status" value="2"/>
</dbReference>
<dbReference type="PROSITE" id="PS50109">
    <property type="entry name" value="HIS_KIN"/>
    <property type="match status" value="1"/>
</dbReference>
<dbReference type="GO" id="GO:0006355">
    <property type="term" value="P:regulation of DNA-templated transcription"/>
    <property type="evidence" value="ECO:0007669"/>
    <property type="project" value="InterPro"/>
</dbReference>
<evidence type="ECO:0000256" key="1">
    <source>
        <dbReference type="ARBA" id="ARBA00000085"/>
    </source>
</evidence>
<dbReference type="AlphaFoldDB" id="A0A2T3XVP2"/>
<evidence type="ECO:0000259" key="10">
    <source>
        <dbReference type="PROSITE" id="PS50113"/>
    </source>
</evidence>
<evidence type="ECO:0000256" key="2">
    <source>
        <dbReference type="ARBA" id="ARBA00004429"/>
    </source>
</evidence>
<evidence type="ECO:0000256" key="4">
    <source>
        <dbReference type="ARBA" id="ARBA00022553"/>
    </source>
</evidence>
<keyword evidence="5" id="KW-0808">Transferase</keyword>
<dbReference type="Gene3D" id="1.10.287.130">
    <property type="match status" value="1"/>
</dbReference>
<dbReference type="InterPro" id="IPR035965">
    <property type="entry name" value="PAS-like_dom_sf"/>
</dbReference>
<reference evidence="12 13" key="1">
    <citation type="submission" date="2018-03" db="EMBL/GenBank/DDBJ databases">
        <title>Whole genome analyses suggest that Burkholderia sensu lato contains two further novel genera in the rhizoxinica-symbiotica group Mycetohabitans gen. nov., and Trinickia gen. nov.: implications for the evolution of diazotrophy and nodulation in the Burkholderiaceae.</title>
        <authorList>
            <person name="Estrada De Los Santos P."/>
            <person name="Palmer M."/>
            <person name="Chavez-Ramirez B."/>
            <person name="Steenkamp E.T."/>
            <person name="Hirsch A.M."/>
            <person name="Manyaka P."/>
            <person name="Maluk M."/>
            <person name="Lafos M."/>
            <person name="Crook M."/>
            <person name="Gross E."/>
            <person name="Simon M.F."/>
            <person name="Bueno Dos Reis Junior F."/>
            <person name="Poole P.S."/>
            <person name="Venter S.N."/>
            <person name="James E.K."/>
        </authorList>
    </citation>
    <scope>NUCLEOTIDE SEQUENCE [LARGE SCALE GENOMIC DNA]</scope>
    <source>
        <strain evidence="12 13">JPY-366</strain>
    </source>
</reference>
<keyword evidence="4" id="KW-0597">Phosphoprotein</keyword>
<feature type="domain" description="PAS" evidence="9">
    <location>
        <begin position="390"/>
        <end position="443"/>
    </location>
</feature>
<dbReference type="Pfam" id="PF02518">
    <property type="entry name" value="HATPase_c"/>
    <property type="match status" value="1"/>
</dbReference>
<comment type="caution">
    <text evidence="12">The sequence shown here is derived from an EMBL/GenBank/DDBJ whole genome shotgun (WGS) entry which is preliminary data.</text>
</comment>
<dbReference type="SMART" id="SM00387">
    <property type="entry name" value="HATPase_c"/>
    <property type="match status" value="1"/>
</dbReference>
<dbReference type="CDD" id="cd00130">
    <property type="entry name" value="PAS"/>
    <property type="match status" value="2"/>
</dbReference>
<feature type="domain" description="PAC" evidence="10">
    <location>
        <begin position="464"/>
        <end position="517"/>
    </location>
</feature>
<dbReference type="SMART" id="SM00304">
    <property type="entry name" value="HAMP"/>
    <property type="match status" value="1"/>
</dbReference>
<evidence type="ECO:0000256" key="6">
    <source>
        <dbReference type="ARBA" id="ARBA00022777"/>
    </source>
</evidence>
<protein>
    <recommendedName>
        <fullName evidence="3">histidine kinase</fullName>
        <ecNumber evidence="3">2.7.13.3</ecNumber>
    </recommendedName>
</protein>
<dbReference type="InterPro" id="IPR005467">
    <property type="entry name" value="His_kinase_dom"/>
</dbReference>
<dbReference type="Gene3D" id="3.30.565.10">
    <property type="entry name" value="Histidine kinase-like ATPase, C-terminal domain"/>
    <property type="match status" value="1"/>
</dbReference>
<dbReference type="PROSITE" id="PS50885">
    <property type="entry name" value="HAMP"/>
    <property type="match status" value="1"/>
</dbReference>
<evidence type="ECO:0000256" key="3">
    <source>
        <dbReference type="ARBA" id="ARBA00012438"/>
    </source>
</evidence>
<dbReference type="InterPro" id="IPR000014">
    <property type="entry name" value="PAS"/>
</dbReference>
<evidence type="ECO:0000256" key="5">
    <source>
        <dbReference type="ARBA" id="ARBA00022679"/>
    </source>
</evidence>
<dbReference type="Pfam" id="PF00989">
    <property type="entry name" value="PAS"/>
    <property type="match status" value="2"/>
</dbReference>
<keyword evidence="7" id="KW-0472">Membrane</keyword>
<evidence type="ECO:0000259" key="9">
    <source>
        <dbReference type="PROSITE" id="PS50112"/>
    </source>
</evidence>
<dbReference type="Gene3D" id="3.30.450.20">
    <property type="entry name" value="PAS domain"/>
    <property type="match status" value="2"/>
</dbReference>